<evidence type="ECO:0000313" key="6">
    <source>
        <dbReference type="EMBL" id="VFT81528.1"/>
    </source>
</evidence>
<name>A0A485KCL8_9STRA</name>
<dbReference type="InterPro" id="IPR045379">
    <property type="entry name" value="Crinkler_N"/>
</dbReference>
<evidence type="ECO:0000259" key="4">
    <source>
        <dbReference type="Pfam" id="PF20147"/>
    </source>
</evidence>
<proteinExistence type="predicted"/>
<dbReference type="GO" id="GO:0005576">
    <property type="term" value="C:extracellular region"/>
    <property type="evidence" value="ECO:0007669"/>
    <property type="project" value="UniProtKB-SubCell"/>
</dbReference>
<evidence type="ECO:0000256" key="3">
    <source>
        <dbReference type="ARBA" id="ARBA00022525"/>
    </source>
</evidence>
<reference evidence="6 7" key="1">
    <citation type="submission" date="2019-03" db="EMBL/GenBank/DDBJ databases">
        <authorList>
            <person name="Gaulin E."/>
            <person name="Dumas B."/>
        </authorList>
    </citation>
    <scope>NUCLEOTIDE SEQUENCE [LARGE SCALE GENOMIC DNA]</scope>
    <source>
        <strain evidence="6">CBS 568.67</strain>
    </source>
</reference>
<sequence length="428" mass="47269">MLTLYCVVVGEGRPFPVVIDAEKTVGILKDMIKEKIIYDGRADALELYLAFKDGAGLSSDVAKAMTLDGLQDFKMMDPVFSIKNSKHFGENFEPNEGEIYVLVVVSEGAVASEISGTAQMVKKVDEMHAQIVQTKRKRYVHSQVGSSNGKKLLGALNIQVDAVDAVPFATSEPTPVQAFRWASVNDECGREITLTEEQQRQCYRSYVEDNIGAVLAEKKLCVLGVEKGGDILSVAVPGYDIDLAGRTDILVLSDIAKKHPLHLQFLPGVRLLIEVKNTKDLKLGSVYQALSELIALDLLTKDPVMALLTDLVGHWQFFWVSESSSRHTIIQTLIITAPGEAFQVIRTLLAQSPSTDEDMRLPCFEEPLKRRKLVKMLPFIAEGGESGGIRESIERYYDIASMLGPDIDMARAVAHQITRSIPSFSMYT</sequence>
<dbReference type="AlphaFoldDB" id="A0A485KCL8"/>
<comment type="subcellular location">
    <subcellularLocation>
        <location evidence="1">Host cell</location>
    </subcellularLocation>
    <subcellularLocation>
        <location evidence="2">Secreted</location>
    </subcellularLocation>
</comment>
<keyword evidence="3" id="KW-0964">Secreted</keyword>
<organism evidence="6 7">
    <name type="scientific">Aphanomyces stellatus</name>
    <dbReference type="NCBI Taxonomy" id="120398"/>
    <lineage>
        <taxon>Eukaryota</taxon>
        <taxon>Sar</taxon>
        <taxon>Stramenopiles</taxon>
        <taxon>Oomycota</taxon>
        <taxon>Saprolegniomycetes</taxon>
        <taxon>Saprolegniales</taxon>
        <taxon>Verrucalvaceae</taxon>
        <taxon>Aphanomyces</taxon>
    </lineage>
</organism>
<evidence type="ECO:0000256" key="1">
    <source>
        <dbReference type="ARBA" id="ARBA00004340"/>
    </source>
</evidence>
<dbReference type="Pfam" id="PF20147">
    <property type="entry name" value="Crinkler"/>
    <property type="match status" value="1"/>
</dbReference>
<dbReference type="EMBL" id="VJMH01001078">
    <property type="protein sequence ID" value="KAF0713297.1"/>
    <property type="molecule type" value="Genomic_DNA"/>
</dbReference>
<evidence type="ECO:0000313" key="5">
    <source>
        <dbReference type="EMBL" id="KAF0713297.1"/>
    </source>
</evidence>
<evidence type="ECO:0000256" key="2">
    <source>
        <dbReference type="ARBA" id="ARBA00004613"/>
    </source>
</evidence>
<gene>
    <name evidence="6" type="primary">Aste57867_4417</name>
    <name evidence="5" type="ORF">As57867_004405</name>
    <name evidence="6" type="ORF">ASTE57867_4417</name>
</gene>
<dbReference type="OrthoDB" id="74661at2759"/>
<evidence type="ECO:0000313" key="7">
    <source>
        <dbReference type="Proteomes" id="UP000332933"/>
    </source>
</evidence>
<keyword evidence="7" id="KW-1185">Reference proteome</keyword>
<feature type="domain" description="Crinkler effector protein N-terminal" evidence="4">
    <location>
        <begin position="2"/>
        <end position="104"/>
    </location>
</feature>
<dbReference type="Proteomes" id="UP000332933">
    <property type="component" value="Unassembled WGS sequence"/>
</dbReference>
<reference evidence="5" key="2">
    <citation type="submission" date="2019-06" db="EMBL/GenBank/DDBJ databases">
        <title>Genomics analysis of Aphanomyces spp. identifies a new class of oomycete effector associated with host adaptation.</title>
        <authorList>
            <person name="Gaulin E."/>
        </authorList>
    </citation>
    <scope>NUCLEOTIDE SEQUENCE</scope>
    <source>
        <strain evidence="5">CBS 578.67</strain>
    </source>
</reference>
<accession>A0A485KCL8</accession>
<dbReference type="GO" id="GO:0043657">
    <property type="term" value="C:host cell"/>
    <property type="evidence" value="ECO:0007669"/>
    <property type="project" value="UniProtKB-SubCell"/>
</dbReference>
<dbReference type="EMBL" id="CAADRA010001078">
    <property type="protein sequence ID" value="VFT81528.1"/>
    <property type="molecule type" value="Genomic_DNA"/>
</dbReference>
<protein>
    <submittedName>
        <fullName evidence="6">Aste57867_4417 protein</fullName>
    </submittedName>
</protein>